<reference evidence="2 3" key="1">
    <citation type="journal article" date="2024" name="Nat. Commun.">
        <title>Phylogenomics reveals the evolutionary origins of lichenization in chlorophyte algae.</title>
        <authorList>
            <person name="Puginier C."/>
            <person name="Libourel C."/>
            <person name="Otte J."/>
            <person name="Skaloud P."/>
            <person name="Haon M."/>
            <person name="Grisel S."/>
            <person name="Petersen M."/>
            <person name="Berrin J.G."/>
            <person name="Delaux P.M."/>
            <person name="Dal Grande F."/>
            <person name="Keller J."/>
        </authorList>
    </citation>
    <scope>NUCLEOTIDE SEQUENCE [LARGE SCALE GENOMIC DNA]</scope>
    <source>
        <strain evidence="2 3">SAG 245.80</strain>
    </source>
</reference>
<protein>
    <recommendedName>
        <fullName evidence="1">UBC core domain-containing protein</fullName>
    </recommendedName>
</protein>
<evidence type="ECO:0000313" key="2">
    <source>
        <dbReference type="EMBL" id="KAK9837003.1"/>
    </source>
</evidence>
<comment type="caution">
    <text evidence="2">The sequence shown here is derived from an EMBL/GenBank/DDBJ whole genome shotgun (WGS) entry which is preliminary data.</text>
</comment>
<dbReference type="InterPro" id="IPR000608">
    <property type="entry name" value="UBC"/>
</dbReference>
<dbReference type="PROSITE" id="PS50127">
    <property type="entry name" value="UBC_2"/>
    <property type="match status" value="1"/>
</dbReference>
<keyword evidence="3" id="KW-1185">Reference proteome</keyword>
<name>A0AAW1RU10_9CHLO</name>
<gene>
    <name evidence="2" type="ORF">WJX81_006058</name>
</gene>
<dbReference type="Pfam" id="PF00179">
    <property type="entry name" value="UQ_con"/>
    <property type="match status" value="1"/>
</dbReference>
<dbReference type="CDD" id="cd23802">
    <property type="entry name" value="UBCc_UBE2Q"/>
    <property type="match status" value="1"/>
</dbReference>
<dbReference type="AlphaFoldDB" id="A0AAW1RU10"/>
<feature type="domain" description="UBC core" evidence="1">
    <location>
        <begin position="14"/>
        <end position="196"/>
    </location>
</feature>
<evidence type="ECO:0000259" key="1">
    <source>
        <dbReference type="PROSITE" id="PS50127"/>
    </source>
</evidence>
<dbReference type="SUPFAM" id="SSF54495">
    <property type="entry name" value="UBC-like"/>
    <property type="match status" value="1"/>
</dbReference>
<accession>A0AAW1RU10</accession>
<dbReference type="Proteomes" id="UP001445335">
    <property type="component" value="Unassembled WGS sequence"/>
</dbReference>
<proteinExistence type="predicted"/>
<sequence>MPRTPKRVIYRDKLGSRRLQAEFQHLSRQMLLGALPQVSELEMVGDNVFRWRFCLSDFDGSTPGGRDLNADLAILQRRHGRRKILMEVIFPDTYPRRPFALRIVRPRMAWYTGHVTAGGTVCLEALSQSGSRGAWQQSYDVEAILQQVISNMTTCERVRIRTPTGPGGMSGPLRLDLDGKWSGLSPMAEYSEAEARAALGRTEATHLRIGW</sequence>
<dbReference type="Gene3D" id="3.10.110.10">
    <property type="entry name" value="Ubiquitin Conjugating Enzyme"/>
    <property type="match status" value="1"/>
</dbReference>
<dbReference type="InterPro" id="IPR016135">
    <property type="entry name" value="UBQ-conjugating_enzyme/RWD"/>
</dbReference>
<dbReference type="EMBL" id="JALJOU010000024">
    <property type="protein sequence ID" value="KAK9837003.1"/>
    <property type="molecule type" value="Genomic_DNA"/>
</dbReference>
<evidence type="ECO:0000313" key="3">
    <source>
        <dbReference type="Proteomes" id="UP001445335"/>
    </source>
</evidence>
<organism evidence="2 3">
    <name type="scientific">Elliptochloris bilobata</name>
    <dbReference type="NCBI Taxonomy" id="381761"/>
    <lineage>
        <taxon>Eukaryota</taxon>
        <taxon>Viridiplantae</taxon>
        <taxon>Chlorophyta</taxon>
        <taxon>core chlorophytes</taxon>
        <taxon>Trebouxiophyceae</taxon>
        <taxon>Trebouxiophyceae incertae sedis</taxon>
        <taxon>Elliptochloris clade</taxon>
        <taxon>Elliptochloris</taxon>
    </lineage>
</organism>